<keyword evidence="2" id="KW-1185">Reference proteome</keyword>
<evidence type="ECO:0000313" key="1">
    <source>
        <dbReference type="EMBL" id="KAH7933759.1"/>
    </source>
</evidence>
<comment type="caution">
    <text evidence="1">The sequence shown here is derived from an EMBL/GenBank/DDBJ whole genome shotgun (WGS) entry which is preliminary data.</text>
</comment>
<organism evidence="1 2">
    <name type="scientific">Dermacentor silvarum</name>
    <name type="common">Tick</name>
    <dbReference type="NCBI Taxonomy" id="543639"/>
    <lineage>
        <taxon>Eukaryota</taxon>
        <taxon>Metazoa</taxon>
        <taxon>Ecdysozoa</taxon>
        <taxon>Arthropoda</taxon>
        <taxon>Chelicerata</taxon>
        <taxon>Arachnida</taxon>
        <taxon>Acari</taxon>
        <taxon>Parasitiformes</taxon>
        <taxon>Ixodida</taxon>
        <taxon>Ixodoidea</taxon>
        <taxon>Ixodidae</taxon>
        <taxon>Rhipicephalinae</taxon>
        <taxon>Dermacentor</taxon>
    </lineage>
</organism>
<dbReference type="Proteomes" id="UP000821865">
    <property type="component" value="Chromosome 9"/>
</dbReference>
<accession>A0ACB8C4L0</accession>
<proteinExistence type="predicted"/>
<evidence type="ECO:0000313" key="2">
    <source>
        <dbReference type="Proteomes" id="UP000821865"/>
    </source>
</evidence>
<gene>
    <name evidence="1" type="ORF">HPB49_016950</name>
</gene>
<name>A0ACB8C4L0_DERSI</name>
<dbReference type="EMBL" id="CM023478">
    <property type="protein sequence ID" value="KAH7933759.1"/>
    <property type="molecule type" value="Genomic_DNA"/>
</dbReference>
<sequence>MRRHTERALETKRMLWEQLAVEDRQEQQLHKANAALRPRRGCYPPGPNHCTPLQFEYWDPVVAIACDEERLALQVLLGARGSQKTGLRVLAKLLRDCRVVCGKCASVGQHSEAEEQANSRDGVNAATVASGYGISHSSQVTRQNLADCCRHKSVAAVSSTTVVQEAAATQRDRREDVADKSTCCEEGTSKSTQAELFTLKVSRWAQSDDIEERYGASPQPELPQPNKAMPLVLSNSRRSDSGVQEEANVDDATEGYGRPSADTDAACSDERGSSLTVNAGSAAVPYSCRLCSLKFIELDALASHVLTCPWPEPFQCSLCSEMCMDWRATRRHLASHINKDAQKCPFCEQTLDRKSWTFMRHMQRQHVHVKAFMCNFCWATFVMKQDILTHSRRCRAKVIKKHPSDCREQRSVATESTRVLQGDASTQCDFRARIAIKSMLSAKGFSKATEAELYIPKVSVWTQSEDLEDCSNASSLLELPLLNEAMPQVPGNSSRTSSEMQEDAELGCVAGSDSVFKVTTDAPCSEGTEGSATVDAGPVVIAYACGLCPRKFQDLDSLASHVLTCPWPEPFQCSLCSESCANWIVTWNHLLASHISKAAEKCPFCEETLNGRNTSTANHMLRLHVGVKLFRCNLCRDTFYCKPYLLHHVRRCHEGGVPHECDWCASSFSDKRDLQAHVRRHLSAWPYKCHVCSATFVKRSDIASHLRGHKIEGQWFALQFLS</sequence>
<protein>
    <submittedName>
        <fullName evidence="1">Uncharacterized protein</fullName>
    </submittedName>
</protein>
<reference evidence="1" key="1">
    <citation type="submission" date="2020-05" db="EMBL/GenBank/DDBJ databases">
        <title>Large-scale comparative analyses of tick genomes elucidate their genetic diversity and vector capacities.</title>
        <authorList>
            <person name="Jia N."/>
            <person name="Wang J."/>
            <person name="Shi W."/>
            <person name="Du L."/>
            <person name="Sun Y."/>
            <person name="Zhan W."/>
            <person name="Jiang J."/>
            <person name="Wang Q."/>
            <person name="Zhang B."/>
            <person name="Ji P."/>
            <person name="Sakyi L.B."/>
            <person name="Cui X."/>
            <person name="Yuan T."/>
            <person name="Jiang B."/>
            <person name="Yang W."/>
            <person name="Lam T.T.-Y."/>
            <person name="Chang Q."/>
            <person name="Ding S."/>
            <person name="Wang X."/>
            <person name="Zhu J."/>
            <person name="Ruan X."/>
            <person name="Zhao L."/>
            <person name="Wei J."/>
            <person name="Que T."/>
            <person name="Du C."/>
            <person name="Cheng J."/>
            <person name="Dai P."/>
            <person name="Han X."/>
            <person name="Huang E."/>
            <person name="Gao Y."/>
            <person name="Liu J."/>
            <person name="Shao H."/>
            <person name="Ye R."/>
            <person name="Li L."/>
            <person name="Wei W."/>
            <person name="Wang X."/>
            <person name="Wang C."/>
            <person name="Yang T."/>
            <person name="Huo Q."/>
            <person name="Li W."/>
            <person name="Guo W."/>
            <person name="Chen H."/>
            <person name="Zhou L."/>
            <person name="Ni X."/>
            <person name="Tian J."/>
            <person name="Zhou Y."/>
            <person name="Sheng Y."/>
            <person name="Liu T."/>
            <person name="Pan Y."/>
            <person name="Xia L."/>
            <person name="Li J."/>
            <person name="Zhao F."/>
            <person name="Cao W."/>
        </authorList>
    </citation>
    <scope>NUCLEOTIDE SEQUENCE</scope>
    <source>
        <strain evidence="1">Dsil-2018</strain>
    </source>
</reference>